<feature type="compositionally biased region" description="Polar residues" evidence="1">
    <location>
        <begin position="1"/>
        <end position="17"/>
    </location>
</feature>
<evidence type="ECO:0000313" key="3">
    <source>
        <dbReference type="Proteomes" id="UP001157034"/>
    </source>
</evidence>
<dbReference type="Proteomes" id="UP001157034">
    <property type="component" value="Unassembled WGS sequence"/>
</dbReference>
<evidence type="ECO:0000313" key="2">
    <source>
        <dbReference type="EMBL" id="GMA94639.1"/>
    </source>
</evidence>
<organism evidence="2 3">
    <name type="scientific">Pseudolysinimonas kribbensis</name>
    <dbReference type="NCBI Taxonomy" id="433641"/>
    <lineage>
        <taxon>Bacteria</taxon>
        <taxon>Bacillati</taxon>
        <taxon>Actinomycetota</taxon>
        <taxon>Actinomycetes</taxon>
        <taxon>Micrococcales</taxon>
        <taxon>Microbacteriaceae</taxon>
        <taxon>Pseudolysinimonas</taxon>
    </lineage>
</organism>
<name>A0ABQ6K5T2_9MICO</name>
<comment type="caution">
    <text evidence="2">The sequence shown here is derived from an EMBL/GenBank/DDBJ whole genome shotgun (WGS) entry which is preliminary data.</text>
</comment>
<sequence length="109" mass="11874">MREIDSMSQSIHATTPSRIGDPDAARRHSTSANLSAPLFTNWRTKGSWVRLSTLTQNDAERLSVAKVCERSSPKNETSGGSTETELKEPTTIPRRSPSTSAVMMETPVG</sequence>
<keyword evidence="3" id="KW-1185">Reference proteome</keyword>
<gene>
    <name evidence="2" type="ORF">GCM10025881_14630</name>
</gene>
<proteinExistence type="predicted"/>
<protein>
    <submittedName>
        <fullName evidence="2">Uncharacterized protein</fullName>
    </submittedName>
</protein>
<dbReference type="EMBL" id="BSVB01000001">
    <property type="protein sequence ID" value="GMA94639.1"/>
    <property type="molecule type" value="Genomic_DNA"/>
</dbReference>
<feature type="compositionally biased region" description="Polar residues" evidence="1">
    <location>
        <begin position="74"/>
        <end position="83"/>
    </location>
</feature>
<evidence type="ECO:0000256" key="1">
    <source>
        <dbReference type="SAM" id="MobiDB-lite"/>
    </source>
</evidence>
<feature type="region of interest" description="Disordered" evidence="1">
    <location>
        <begin position="1"/>
        <end position="35"/>
    </location>
</feature>
<reference evidence="3" key="1">
    <citation type="journal article" date="2019" name="Int. J. Syst. Evol. Microbiol.">
        <title>The Global Catalogue of Microorganisms (GCM) 10K type strain sequencing project: providing services to taxonomists for standard genome sequencing and annotation.</title>
        <authorList>
            <consortium name="The Broad Institute Genomics Platform"/>
            <consortium name="The Broad Institute Genome Sequencing Center for Infectious Disease"/>
            <person name="Wu L."/>
            <person name="Ma J."/>
        </authorList>
    </citation>
    <scope>NUCLEOTIDE SEQUENCE [LARGE SCALE GENOMIC DNA]</scope>
    <source>
        <strain evidence="3">NBRC 108894</strain>
    </source>
</reference>
<feature type="region of interest" description="Disordered" evidence="1">
    <location>
        <begin position="68"/>
        <end position="109"/>
    </location>
</feature>
<accession>A0ABQ6K5T2</accession>